<dbReference type="KEGG" id="ckw:CKALI_03725"/>
<dbReference type="EMBL" id="CP046452">
    <property type="protein sequence ID" value="QGU01626.1"/>
    <property type="molecule type" value="Genomic_DNA"/>
</dbReference>
<sequence length="64" mass="7362">MKRTADRHPLIVHLTPNLSCTYAPIDKKDSNLEKHSFLQTLPWKGTSNPLSPRLFEKKVVLLVH</sequence>
<gene>
    <name evidence="1" type="ORF">CKALI_03725</name>
</gene>
<evidence type="ECO:0000313" key="2">
    <source>
        <dbReference type="Proteomes" id="UP000427071"/>
    </source>
</evidence>
<accession>A0A6B8VSB3</accession>
<name>A0A6B8VSB3_9CORY</name>
<evidence type="ECO:0000313" key="1">
    <source>
        <dbReference type="EMBL" id="QGU01626.1"/>
    </source>
</evidence>
<keyword evidence="2" id="KW-1185">Reference proteome</keyword>
<dbReference type="Proteomes" id="UP000427071">
    <property type="component" value="Chromosome"/>
</dbReference>
<dbReference type="AlphaFoldDB" id="A0A6B8VSB3"/>
<reference evidence="2" key="1">
    <citation type="submission" date="2019-11" db="EMBL/GenBank/DDBJ databases">
        <title>Complete genome sequence of Corynebacterium kalinowskii 1959, a novel Corynebacterium species isolated from soil of a small paddock in Vilsendorf, Germany.</title>
        <authorList>
            <person name="Schaffert L."/>
            <person name="Ruwe M."/>
            <person name="Milse J."/>
            <person name="Hanuschka K."/>
            <person name="Ortseifen V."/>
            <person name="Droste J."/>
            <person name="Brandt D."/>
            <person name="Schlueter L."/>
            <person name="Kutter Y."/>
            <person name="Vinke S."/>
            <person name="Viehoefer P."/>
            <person name="Jacob L."/>
            <person name="Luebke N.-C."/>
            <person name="Schulte-Berndt E."/>
            <person name="Hain C."/>
            <person name="Linder M."/>
            <person name="Schmidt P."/>
            <person name="Wollenschlaeger L."/>
            <person name="Luttermann T."/>
            <person name="Thieme E."/>
            <person name="Hassa J."/>
            <person name="Haak M."/>
            <person name="Wittchen M."/>
            <person name="Mentz A."/>
            <person name="Persicke M."/>
            <person name="Busche T."/>
            <person name="Ruckert C."/>
        </authorList>
    </citation>
    <scope>NUCLEOTIDE SEQUENCE [LARGE SCALE GENOMIC DNA]</scope>
    <source>
        <strain evidence="2">1959</strain>
    </source>
</reference>
<protein>
    <submittedName>
        <fullName evidence="1">Uncharacterized protein</fullName>
    </submittedName>
</protein>
<organism evidence="1 2">
    <name type="scientific">Corynebacterium kalinowskii</name>
    <dbReference type="NCBI Taxonomy" id="2675216"/>
    <lineage>
        <taxon>Bacteria</taxon>
        <taxon>Bacillati</taxon>
        <taxon>Actinomycetota</taxon>
        <taxon>Actinomycetes</taxon>
        <taxon>Mycobacteriales</taxon>
        <taxon>Corynebacteriaceae</taxon>
        <taxon>Corynebacterium</taxon>
    </lineage>
</organism>
<proteinExistence type="predicted"/>